<keyword evidence="7" id="KW-1185">Reference proteome</keyword>
<feature type="repeat" description="WD" evidence="3">
    <location>
        <begin position="1551"/>
        <end position="1592"/>
    </location>
</feature>
<dbReference type="PROSITE" id="PS50294">
    <property type="entry name" value="WD_REPEATS_REGION"/>
    <property type="match status" value="13"/>
</dbReference>
<evidence type="ECO:0000256" key="2">
    <source>
        <dbReference type="ARBA" id="ARBA00022737"/>
    </source>
</evidence>
<dbReference type="InterPro" id="IPR011600">
    <property type="entry name" value="Pept_C14_caspase"/>
</dbReference>
<comment type="caution">
    <text evidence="6">The sequence shown here is derived from an EMBL/GenBank/DDBJ whole genome shotgun (WGS) entry which is preliminary data.</text>
</comment>
<dbReference type="GO" id="GO:0004197">
    <property type="term" value="F:cysteine-type endopeptidase activity"/>
    <property type="evidence" value="ECO:0007669"/>
    <property type="project" value="InterPro"/>
</dbReference>
<protein>
    <submittedName>
        <fullName evidence="6">Uncharacterized protein</fullName>
    </submittedName>
</protein>
<dbReference type="GO" id="GO:0006508">
    <property type="term" value="P:proteolysis"/>
    <property type="evidence" value="ECO:0007669"/>
    <property type="project" value="InterPro"/>
</dbReference>
<gene>
    <name evidence="6" type="ORF">WA1_22265</name>
</gene>
<dbReference type="InterPro" id="IPR027417">
    <property type="entry name" value="P-loop_NTPase"/>
</dbReference>
<dbReference type="PANTHER" id="PTHR19846">
    <property type="entry name" value="WD40 REPEAT PROTEIN"/>
    <property type="match status" value="1"/>
</dbReference>
<feature type="repeat" description="WD" evidence="3">
    <location>
        <begin position="1631"/>
        <end position="1653"/>
    </location>
</feature>
<evidence type="ECO:0000313" key="6">
    <source>
        <dbReference type="EMBL" id="KYC41420.1"/>
    </source>
</evidence>
<dbReference type="STRING" id="128403.WA1_22265"/>
<feature type="repeat" description="WD" evidence="3">
    <location>
        <begin position="1467"/>
        <end position="1508"/>
    </location>
</feature>
<reference evidence="6 7" key="1">
    <citation type="journal article" date="2013" name="Genome Biol. Evol.">
        <title>Genomes of Stigonematalean cyanobacteria (subsection V) and the evolution of oxygenic photosynthesis from prokaryotes to plastids.</title>
        <authorList>
            <person name="Dagan T."/>
            <person name="Roettger M."/>
            <person name="Stucken K."/>
            <person name="Landan G."/>
            <person name="Koch R."/>
            <person name="Major P."/>
            <person name="Gould S.B."/>
            <person name="Goremykin V.V."/>
            <person name="Rippka R."/>
            <person name="Tandeau de Marsac N."/>
            <person name="Gugger M."/>
            <person name="Lockhart P.J."/>
            <person name="Allen J.F."/>
            <person name="Brune I."/>
            <person name="Maus I."/>
            <person name="Puhler A."/>
            <person name="Martin W.F."/>
        </authorList>
    </citation>
    <scope>NUCLEOTIDE SEQUENCE [LARGE SCALE GENOMIC DNA]</scope>
    <source>
        <strain evidence="6 7">PCC 7110</strain>
    </source>
</reference>
<keyword evidence="1 3" id="KW-0853">WD repeat</keyword>
<dbReference type="InterPro" id="IPR001680">
    <property type="entry name" value="WD40_rpt"/>
</dbReference>
<dbReference type="PANTHER" id="PTHR19846:SF0">
    <property type="entry name" value="PRE-MRNA PROCESSING FACTOR 4"/>
    <property type="match status" value="1"/>
</dbReference>
<evidence type="ECO:0000256" key="1">
    <source>
        <dbReference type="ARBA" id="ARBA00022574"/>
    </source>
</evidence>
<dbReference type="CDD" id="cd00200">
    <property type="entry name" value="WD40"/>
    <property type="match status" value="2"/>
</dbReference>
<dbReference type="SUPFAM" id="SSF52540">
    <property type="entry name" value="P-loop containing nucleoside triphosphate hydrolases"/>
    <property type="match status" value="1"/>
</dbReference>
<feature type="domain" description="Peptidase C14 caspase" evidence="4">
    <location>
        <begin position="25"/>
        <end position="230"/>
    </location>
</feature>
<feature type="repeat" description="WD" evidence="3">
    <location>
        <begin position="1425"/>
        <end position="1466"/>
    </location>
</feature>
<dbReference type="InterPro" id="IPR029030">
    <property type="entry name" value="Caspase-like_dom_sf"/>
</dbReference>
<keyword evidence="2" id="KW-0677">Repeat</keyword>
<dbReference type="Pfam" id="PF00400">
    <property type="entry name" value="WD40"/>
    <property type="match status" value="14"/>
</dbReference>
<organism evidence="6 7">
    <name type="scientific">Scytonema hofmannii PCC 7110</name>
    <dbReference type="NCBI Taxonomy" id="128403"/>
    <lineage>
        <taxon>Bacteria</taxon>
        <taxon>Bacillati</taxon>
        <taxon>Cyanobacteriota</taxon>
        <taxon>Cyanophyceae</taxon>
        <taxon>Nostocales</taxon>
        <taxon>Scytonemataceae</taxon>
        <taxon>Scytonema</taxon>
    </lineage>
</organism>
<dbReference type="Proteomes" id="UP000076925">
    <property type="component" value="Unassembled WGS sequence"/>
</dbReference>
<feature type="repeat" description="WD" evidence="3">
    <location>
        <begin position="1168"/>
        <end position="1209"/>
    </location>
</feature>
<feature type="repeat" description="WD" evidence="3">
    <location>
        <begin position="1335"/>
        <end position="1366"/>
    </location>
</feature>
<feature type="repeat" description="WD" evidence="3">
    <location>
        <begin position="1376"/>
        <end position="1417"/>
    </location>
</feature>
<dbReference type="PROSITE" id="PS50082">
    <property type="entry name" value="WD_REPEATS_2"/>
    <property type="match status" value="14"/>
</dbReference>
<evidence type="ECO:0000313" key="7">
    <source>
        <dbReference type="Proteomes" id="UP000076925"/>
    </source>
</evidence>
<dbReference type="InterPro" id="IPR020472">
    <property type="entry name" value="WD40_PAC1"/>
</dbReference>
<feature type="repeat" description="WD" evidence="3">
    <location>
        <begin position="1126"/>
        <end position="1167"/>
    </location>
</feature>
<feature type="repeat" description="WD" evidence="3">
    <location>
        <begin position="1210"/>
        <end position="1251"/>
    </location>
</feature>
<dbReference type="SMART" id="SM00320">
    <property type="entry name" value="WD40"/>
    <property type="match status" value="14"/>
</dbReference>
<name>A0A139X9Q2_9CYAN</name>
<feature type="repeat" description="WD" evidence="3">
    <location>
        <begin position="1085"/>
        <end position="1116"/>
    </location>
</feature>
<evidence type="ECO:0000256" key="3">
    <source>
        <dbReference type="PROSITE-ProRule" id="PRU00221"/>
    </source>
</evidence>
<feature type="repeat" description="WD" evidence="3">
    <location>
        <begin position="1653"/>
        <end position="1694"/>
    </location>
</feature>
<dbReference type="SUPFAM" id="SSF52129">
    <property type="entry name" value="Caspase-like"/>
    <property type="match status" value="1"/>
</dbReference>
<dbReference type="GO" id="GO:0030621">
    <property type="term" value="F:U4 snRNA binding"/>
    <property type="evidence" value="ECO:0007669"/>
    <property type="project" value="TreeGrafter"/>
</dbReference>
<dbReference type="SUPFAM" id="SSF50978">
    <property type="entry name" value="WD40 repeat-like"/>
    <property type="match status" value="3"/>
</dbReference>
<evidence type="ECO:0000259" key="4">
    <source>
        <dbReference type="Pfam" id="PF00656"/>
    </source>
</evidence>
<dbReference type="GO" id="GO:0017070">
    <property type="term" value="F:U6 snRNA binding"/>
    <property type="evidence" value="ECO:0007669"/>
    <property type="project" value="TreeGrafter"/>
</dbReference>
<dbReference type="InterPro" id="IPR036322">
    <property type="entry name" value="WD40_repeat_dom_sf"/>
</dbReference>
<dbReference type="Pfam" id="PF20703">
    <property type="entry name" value="nSTAND1"/>
    <property type="match status" value="1"/>
</dbReference>
<feature type="domain" description="Novel STAND NTPase 1" evidence="5">
    <location>
        <begin position="525"/>
        <end position="939"/>
    </location>
</feature>
<dbReference type="InterPro" id="IPR015943">
    <property type="entry name" value="WD40/YVTN_repeat-like_dom_sf"/>
</dbReference>
<dbReference type="Gene3D" id="3.40.50.1460">
    <property type="match status" value="1"/>
</dbReference>
<dbReference type="Pfam" id="PF00656">
    <property type="entry name" value="Peptidase_C14"/>
    <property type="match status" value="1"/>
</dbReference>
<dbReference type="Gene3D" id="2.130.10.10">
    <property type="entry name" value="YVTN repeat-like/Quinoprotein amine dehydrogenase"/>
    <property type="match status" value="7"/>
</dbReference>
<dbReference type="PRINTS" id="PR00320">
    <property type="entry name" value="GPROTEINBRPT"/>
</dbReference>
<feature type="repeat" description="WD" evidence="3">
    <location>
        <begin position="1509"/>
        <end position="1550"/>
    </location>
</feature>
<dbReference type="RefSeq" id="WP_017744486.1">
    <property type="nucleotide sequence ID" value="NZ_KQ976354.1"/>
</dbReference>
<dbReference type="GO" id="GO:0000398">
    <property type="term" value="P:mRNA splicing, via spliceosome"/>
    <property type="evidence" value="ECO:0007669"/>
    <property type="project" value="TreeGrafter"/>
</dbReference>
<evidence type="ECO:0000259" key="5">
    <source>
        <dbReference type="Pfam" id="PF20703"/>
    </source>
</evidence>
<sequence>MCPLGIATSRSNSAKHSPTAKLWLMLVGVNQYQDERLPNLRYSAVDCQFLAEALTKATIEFPDREVKIYHDFAEQLPSLDNILANLQQITAVAKPLDTVLFYFSGHGMIEQNSHQGFLCLADTRKDDLLGTALSLTEILKRLTQCAAQNQVVWLDACHSGGMTLRGTNTAETLPNPTSQFVKVLQEVAAKSQGFYALLSCDTNQQSWEFPELGHGVFTYFLIRGLQGEAADSQGIISVDGLYRYVYHQTLQYIDKTNQQLRLINQQKRGKGDTQLFQEYPLQTPKRIVEGVGELILGKTLETVLSKTHSRLGVIVGGLSSHKTTLEISKFLGSTGGFELEYLPAAKVSADVVREAISSCLHSLEAETILLYLRGQIEETESWEGLVLGEDIRIKRSWLKQQLRECKAKQIIILDCPAQTSQFVSLQNWVEDLLVDSQQGQCLIACTSKISEPEKFAQTFLSTLMTASLSDGLSAAGAIAKVQISLAGSSIPLYVWLSGTQGIIEILRSKTERGEQTTGLDLGVCPYMGLSAFYEEDAQYFYGRETLIQELLHQLTNSSFLTVVGASGSGKSSVVQAGLIPTLRLGKQIPNSDRWWIGTVRPGSRPLETLALCMGQGFSSSSSSLLEGILYQGVESFVYWMRSRSEPMVVLAIDQFEELFTLAPTLDREKFLELVLGAVKYASDRFKLIVTLRADFITPCLEIPELAKVLQESSVLVPSGLSLDDYRRVILNPAQQVGLKVEPELVEVLLRELDNSSGDLPLLEFVLEQLWQHRVKGELTLQAYQEKLGGIQGALQRSCQAVYESLDAKAQECAKWIFLSLTQLGEGTEDTRRRIHKSELMVKKYSTELVERTLKVLTDAKLVVVNLEENAVTGGARGEVEESSSPLYSSNTVTVEVAHEILIRHWSTLRWWLEENRERLRKQRQIEQASQLWLQSDRQSDFLLQGVRLAEAEDIYIKYTNELSADVQRFIEACLVQRKQQQLQEKRRLRQAQRAVVALSVLGVAACTLGGLAYLQRREAQLREIQALNSSYKANLLSHQQLEALIAVVKAGKQLKNTIGAPANLNFETVSALQKAISNTQELNRFEGHSAEVFSVSFSFDGKFIASASNDKTVNLWRRDGLLLKTLKGHSDTVRSVRFSPNGQIIASASFDKTVKLWRASDGALLKTLKGHTAEAMSLSWSPQGNVLASASADKTVKLWRISDGHLLKTLQGHTALVNSVSFSPDGQLLATGSGDKTVKIWRTSDNRLLKTLQGHSADIVSVAFSPDSQTLASASADRTVKLWRKDGTLMRNIAAHSTQVLSVNFSPDGQTLASTGTDSTIKLWNPSDGTLLETLLGHSIAVQSVSFSPDSQTLVSAGADKTVRLWRRSNTLVKTLLGHQSKVYAVNFNPQGNLLATASEDTTIKLWRTSDGALRQTLQGYSVSNLGHFAGVNSVSFSFDGKTFASAGQEGWVKLWRSRDGYMIQTLQGHDREVNSVSFSPDGQFLASASADKTIKIWRMRDRSLLKTFATHTGEVLSVSFSPDGHLLASAGRDNAIELRRVSDSKLLRILRGHTNSVNAVGFSLDGKVLASASSDKTIKLWKVSDGSLIKTLKGHTDSVWSLSFRPNGKTLHLQESRRGLGDNSEENFVLASGSSDKTVKLWSFDGRELKTLKGHSDAILSVSFSPNGMMLASASFDGTAKLWYLESTELQTTNLSHLLVRSCRRLQDYLQNNSHVSPEEQSLCSDIAS</sequence>
<dbReference type="OrthoDB" id="414840at2"/>
<dbReference type="EMBL" id="ANNX02000021">
    <property type="protein sequence ID" value="KYC41420.1"/>
    <property type="molecule type" value="Genomic_DNA"/>
</dbReference>
<feature type="repeat" description="WD" evidence="3">
    <location>
        <begin position="1252"/>
        <end position="1283"/>
    </location>
</feature>
<dbReference type="InterPro" id="IPR049052">
    <property type="entry name" value="nSTAND1"/>
</dbReference>
<feature type="repeat" description="WD" evidence="3">
    <location>
        <begin position="1293"/>
        <end position="1334"/>
    </location>
</feature>
<proteinExistence type="predicted"/>
<accession>A0A139X9Q2</accession>